<dbReference type="EMBL" id="MU001672">
    <property type="protein sequence ID" value="KAF2460811.1"/>
    <property type="molecule type" value="Genomic_DNA"/>
</dbReference>
<dbReference type="InterPro" id="IPR013948">
    <property type="entry name" value="DNA_replication_reg_Sld3_C"/>
</dbReference>
<evidence type="ECO:0000259" key="3">
    <source>
        <dbReference type="Pfam" id="PF08639"/>
    </source>
</evidence>
<evidence type="ECO:0000313" key="4">
    <source>
        <dbReference type="EMBL" id="KAF2460811.1"/>
    </source>
</evidence>
<keyword evidence="1" id="KW-0175">Coiled coil</keyword>
<name>A0A6A6P9Z3_9PEZI</name>
<accession>A0A6A6P9Z3</accession>
<reference evidence="4" key="1">
    <citation type="journal article" date="2020" name="Stud. Mycol.">
        <title>101 Dothideomycetes genomes: a test case for predicting lifestyles and emergence of pathogens.</title>
        <authorList>
            <person name="Haridas S."/>
            <person name="Albert R."/>
            <person name="Binder M."/>
            <person name="Bloem J."/>
            <person name="Labutti K."/>
            <person name="Salamov A."/>
            <person name="Andreopoulos B."/>
            <person name="Baker S."/>
            <person name="Barry K."/>
            <person name="Bills G."/>
            <person name="Bluhm B."/>
            <person name="Cannon C."/>
            <person name="Castanera R."/>
            <person name="Culley D."/>
            <person name="Daum C."/>
            <person name="Ezra D."/>
            <person name="Gonzalez J."/>
            <person name="Henrissat B."/>
            <person name="Kuo A."/>
            <person name="Liang C."/>
            <person name="Lipzen A."/>
            <person name="Lutzoni F."/>
            <person name="Magnuson J."/>
            <person name="Mondo S."/>
            <person name="Nolan M."/>
            <person name="Ohm R."/>
            <person name="Pangilinan J."/>
            <person name="Park H.-J."/>
            <person name="Ramirez L."/>
            <person name="Alfaro M."/>
            <person name="Sun H."/>
            <person name="Tritt A."/>
            <person name="Yoshinaga Y."/>
            <person name="Zwiers L.-H."/>
            <person name="Turgeon B."/>
            <person name="Goodwin S."/>
            <person name="Spatafora J."/>
            <person name="Crous P."/>
            <person name="Grigoriev I."/>
        </authorList>
    </citation>
    <scope>NUCLEOTIDE SEQUENCE</scope>
    <source>
        <strain evidence="4">ATCC 16933</strain>
    </source>
</reference>
<keyword evidence="5" id="KW-1185">Reference proteome</keyword>
<dbReference type="AlphaFoldDB" id="A0A6A6P9Z3"/>
<evidence type="ECO:0000256" key="2">
    <source>
        <dbReference type="SAM" id="MobiDB-lite"/>
    </source>
</evidence>
<feature type="domain" description="DNA replication regulator Sld3 C-terminal" evidence="3">
    <location>
        <begin position="686"/>
        <end position="782"/>
    </location>
</feature>
<dbReference type="OrthoDB" id="5395343at2759"/>
<organism evidence="4 5">
    <name type="scientific">Lineolata rhizophorae</name>
    <dbReference type="NCBI Taxonomy" id="578093"/>
    <lineage>
        <taxon>Eukaryota</taxon>
        <taxon>Fungi</taxon>
        <taxon>Dikarya</taxon>
        <taxon>Ascomycota</taxon>
        <taxon>Pezizomycotina</taxon>
        <taxon>Dothideomycetes</taxon>
        <taxon>Dothideomycetes incertae sedis</taxon>
        <taxon>Lineolatales</taxon>
        <taxon>Lineolataceae</taxon>
        <taxon>Lineolata</taxon>
    </lineage>
</organism>
<dbReference type="GO" id="GO:0006270">
    <property type="term" value="P:DNA replication initiation"/>
    <property type="evidence" value="ECO:0007669"/>
    <property type="project" value="InterPro"/>
</dbReference>
<feature type="region of interest" description="Disordered" evidence="2">
    <location>
        <begin position="327"/>
        <end position="357"/>
    </location>
</feature>
<dbReference type="InterPro" id="IPR042511">
    <property type="entry name" value="Sld3"/>
</dbReference>
<gene>
    <name evidence="4" type="ORF">BDY21DRAFT_360865</name>
</gene>
<evidence type="ECO:0000313" key="5">
    <source>
        <dbReference type="Proteomes" id="UP000799766"/>
    </source>
</evidence>
<protein>
    <submittedName>
        <fullName evidence="4">DNA replication regulator SLD3-domain-containing protein</fullName>
    </submittedName>
</protein>
<sequence>MSFSEPPKPLILEDPMREFRENFLQQLRESKEAEIAKMRSRIHKRPLEIKKREFSESFLQPFEYTATDQPESPPQTFTPHFIVLREDIPIQYRVRPKWVGCAYVARIIRSWIPVLEEEGTFGMQLIGRVDGKHANLVHVVDRLAEGSYQIRALRKHVKMHFFERLVNRQGIGHSLVSNGDVKRDFRGMGDYYAAKRKAFHDSWIPDTELRETQCVHLVDALDYEYRREMSAKLNREREIHREKLEKERRQYLAEEAAEEAEEAAKNERYKENGGGVRPFWLIQGLAIPGNTDDTVKFQTRQTPKVAMFRDSKILFGAMANVPQDNNLLNAKAPAPKDGPNTFDQKLPKDNSALDGNAPALDSEQLQLTSQEVFESFMTQYLDTLYISRTSLAFFAKGPLSRARAAFSKKENPSMQLSDLTAFLRDFIIPLPTMDKKYRDKVPTKLQDFPMVSYSDDEEAPPKKKVKTMKLKPTRDGMFPNEETYLKRWWLGGDEAGQVSRSEETADQARKRRAAGLRVRETLMQLILALEILAIEASPKYNSASGNKEAAKKRAKKPQDLKTTVDLIVDKLCIWQSVELEDVTAVESRLFGTKQTSLDKLATFCKEVIIPFFLSRLPGLAGGVNKKLGGPATSSSAPKRQTEELESSAKRRKPAPAAPSPAGKKPRPLQAAESLESIGVKKPVRRGNPAAEVGRLQRREMQMLAFAKNTDAKVRQKAEAGEALKSAIAMAKRPERREVGREWEEERVGRAKGVAAAKAPSKEAVQVAVTPAKKGRVKRRMEEVVGGEETVVDTPTKKVKTKE</sequence>
<feature type="domain" description="DNA replication regulator Sld3 C-terminal" evidence="3">
    <location>
        <begin position="371"/>
        <end position="669"/>
    </location>
</feature>
<dbReference type="GO" id="GO:0031261">
    <property type="term" value="C:DNA replication preinitiation complex"/>
    <property type="evidence" value="ECO:0007669"/>
    <property type="project" value="TreeGrafter"/>
</dbReference>
<dbReference type="Gene3D" id="1.20.58.2130">
    <property type="match status" value="1"/>
</dbReference>
<dbReference type="PANTHER" id="PTHR28067">
    <property type="entry name" value="DNA REPLICATION REGULATOR SLD3"/>
    <property type="match status" value="1"/>
</dbReference>
<feature type="region of interest" description="Disordered" evidence="2">
    <location>
        <begin position="751"/>
        <end position="802"/>
    </location>
</feature>
<evidence type="ECO:0000256" key="1">
    <source>
        <dbReference type="SAM" id="Coils"/>
    </source>
</evidence>
<dbReference type="PANTHER" id="PTHR28067:SF1">
    <property type="entry name" value="DNA REPLICATION REGULATOR SLD3"/>
    <property type="match status" value="1"/>
</dbReference>
<feature type="region of interest" description="Disordered" evidence="2">
    <location>
        <begin position="627"/>
        <end position="688"/>
    </location>
</feature>
<feature type="compositionally biased region" description="Basic and acidic residues" evidence="2">
    <location>
        <begin position="639"/>
        <end position="648"/>
    </location>
</feature>
<dbReference type="Pfam" id="PF08639">
    <property type="entry name" value="Sld3_STD"/>
    <property type="match status" value="2"/>
</dbReference>
<dbReference type="Proteomes" id="UP000799766">
    <property type="component" value="Unassembled WGS sequence"/>
</dbReference>
<proteinExistence type="predicted"/>
<feature type="coiled-coil region" evidence="1">
    <location>
        <begin position="230"/>
        <end position="272"/>
    </location>
</feature>